<dbReference type="Proteomes" id="UP000606974">
    <property type="component" value="Unassembled WGS sequence"/>
</dbReference>
<comment type="caution">
    <text evidence="16">The sequence shown here is derived from an EMBL/GenBank/DDBJ whole genome shotgun (WGS) entry which is preliminary data.</text>
</comment>
<feature type="domain" description="MID" evidence="15">
    <location>
        <begin position="929"/>
        <end position="1090"/>
    </location>
</feature>
<feature type="compositionally biased region" description="Polar residues" evidence="12">
    <location>
        <begin position="1248"/>
        <end position="1294"/>
    </location>
</feature>
<dbReference type="Pfam" id="PF11597">
    <property type="entry name" value="Med13_N"/>
    <property type="match status" value="1"/>
</dbReference>
<comment type="subcellular location">
    <subcellularLocation>
        <location evidence="1 11">Nucleus</location>
    </subcellularLocation>
</comment>
<dbReference type="EMBL" id="JAACFV010000022">
    <property type="protein sequence ID" value="KAF7511188.1"/>
    <property type="molecule type" value="Genomic_DNA"/>
</dbReference>
<dbReference type="PANTHER" id="PTHR48249">
    <property type="entry name" value="MEDIATOR OF RNA POLYMERASE II TRANSCRIPTION SUBUNIT 13"/>
    <property type="match status" value="1"/>
</dbReference>
<proteinExistence type="inferred from homology"/>
<protein>
    <recommendedName>
        <fullName evidence="3 11">Mediator of RNA polymerase II transcription subunit 13</fullName>
    </recommendedName>
    <alternativeName>
        <fullName evidence="10 11">Mediator complex subunit 13</fullName>
    </alternativeName>
</protein>
<evidence type="ECO:0000256" key="9">
    <source>
        <dbReference type="ARBA" id="ARBA00025661"/>
    </source>
</evidence>
<dbReference type="InterPro" id="IPR021643">
    <property type="entry name" value="Mediator_Med13_N"/>
</dbReference>
<dbReference type="Pfam" id="PF06333">
    <property type="entry name" value="Med13_C"/>
    <property type="match status" value="1"/>
</dbReference>
<evidence type="ECO:0000256" key="4">
    <source>
        <dbReference type="ARBA" id="ARBA00022491"/>
    </source>
</evidence>
<feature type="region of interest" description="Disordered" evidence="12">
    <location>
        <begin position="696"/>
        <end position="774"/>
    </location>
</feature>
<reference evidence="16" key="1">
    <citation type="submission" date="2020-02" db="EMBL/GenBank/DDBJ databases">
        <authorList>
            <person name="Palmer J.M."/>
        </authorList>
    </citation>
    <scope>NUCLEOTIDE SEQUENCE</scope>
    <source>
        <strain evidence="16">EPUS1.4</strain>
        <tissue evidence="16">Thallus</tissue>
    </source>
</reference>
<evidence type="ECO:0000256" key="10">
    <source>
        <dbReference type="ARBA" id="ARBA00032008"/>
    </source>
</evidence>
<evidence type="ECO:0000259" key="14">
    <source>
        <dbReference type="Pfam" id="PF11597"/>
    </source>
</evidence>
<evidence type="ECO:0000256" key="12">
    <source>
        <dbReference type="SAM" id="MobiDB-lite"/>
    </source>
</evidence>
<keyword evidence="4 11" id="KW-0678">Repressor</keyword>
<evidence type="ECO:0000256" key="11">
    <source>
        <dbReference type="RuleBase" id="RU364134"/>
    </source>
</evidence>
<comment type="similarity">
    <text evidence="2 11">Belongs to the Mediator complex subunit 13 family.</text>
</comment>
<evidence type="ECO:0000256" key="5">
    <source>
        <dbReference type="ARBA" id="ARBA00023015"/>
    </source>
</evidence>
<keyword evidence="5 11" id="KW-0805">Transcription regulation</keyword>
<evidence type="ECO:0000256" key="3">
    <source>
        <dbReference type="ARBA" id="ARBA00019618"/>
    </source>
</evidence>
<dbReference type="GO" id="GO:0045944">
    <property type="term" value="P:positive regulation of transcription by RNA polymerase II"/>
    <property type="evidence" value="ECO:0007669"/>
    <property type="project" value="TreeGrafter"/>
</dbReference>
<dbReference type="PANTHER" id="PTHR48249:SF3">
    <property type="entry name" value="MEDIATOR OF RNA POLYMERASE II TRANSCRIPTION SUBUNIT 13"/>
    <property type="match status" value="1"/>
</dbReference>
<keyword evidence="8 11" id="KW-0539">Nucleus</keyword>
<accession>A0A8H7ALE7</accession>
<dbReference type="GO" id="GO:0016592">
    <property type="term" value="C:mediator complex"/>
    <property type="evidence" value="ECO:0007669"/>
    <property type="project" value="InterPro"/>
</dbReference>
<sequence length="1463" mass="159885">MDFPAEVSTNTCALEGSSGIAYAKCVLSTASRPSLSDPEKGQSESSRCNSIERLCSAENELRKARILVALDRPRAELFTFYSKEDLQRDAKSIFNRVVAILRKNECQMSSRDTIKTADLLLPDHGKLHRLFVYAILSMIKSETKQNENLVALDINTFLYRLPSTFQQQDRLTYGSEDIWGLLNLDIQLLPNGRVIAVNCQDSVTRFRRVTSIAKNEGFQHSLDKPSKILLALTGQYARYAGGHVGKLPRPINMAAPKANSSDPNQEEAQEVYKQQVWKDSVGQWLAENEFDFSVEEETWIELELPLRQPDTEHPISPGGIAQRGKIIWKPVFWPTSLCFVSAVNQWWTEESALSTPCFEDPLQFVEDWISSAADREAAMRKMEQTAEVKQKSGRAEESDMSYIGNIHIDAGQSFRRVTSLDGETATIYPTPPDGMLSQVTPGVFSADGLAITPGEGALPGQSDRAGGNVEAIDVMGEQAAIGSGLYDEDLFEDVSGEKFGEGEMADEPNWDFFDEPDADMVTNEDPMELDGPEKVASLVGEDRVLDHSEIEQANSQVRVVLPESDNGMRLDEGAVAHNPEPMTFEKDRPPHGVDNGTKCHGKFAIRSADLNSQPLSPAEVRKKLFIDMASPNGYPGKGIDPAHPNRRSLLRSHLESDTFQPDLKIADSRYNANGSFWFEQKQAGKSLPTNISEQHFNLPRVGIPKKDDKHLITGSPGGSEPPNSSPSVEDTDFDSSDFFSENNRCGSPGRSDGGEAESLPTSPKPAEDILPPDTKSRIRADVMTILELLHPEVNEQLFGLNHQPLQRPGEVNLPITHDRLLTVAQVVVDQVSQSFFNYDRPNDSLTVSELQSMAIFQQLQSIYGDATELDVAKLAELSTATQDAAEGKGLTESPPPFIRLARADIDMNALPTIQPFWEILGLQPVNGKKNITTVCIHPAGLHIQEGSSAFLQRFGETYTNCNLGSHTIANIRDVTDNGLIEWDARKNSGVLELLKTCEQVGTSLTTLASTDDNVIIYVVNAFRRKNALTDVCNAFVALFTNYAKACGKRKPNELNLQIIPMSFIASPDTVVIPSQSEYLSLALEVYNRCPLTTSSNAVAESAAAVTLAEPVPKDIMFSLTSDTTSPLSKGGETLHLAYSTSVDLRWLTACWTDTHGKTALTMTYCLCQKGSTVSRSRSEIILEMLEISKDIMTNTRGKWRLFVAHDGPIEPDEINEWSTLANQNASNKCLSHCVLSLLTFDEHPSIQFSSTTPPNKSQHPPTAAVTTTGKYGTPVSTPSALALTSSPEQFTVSTPFPPTPGASSSLLAAPTPPDQSNQANSQWFSSDTATDPDTTLHDPTDECWSLILNFGLNNSTSPLVSRPAQLSGFLLRRRGQLDSDGLVALGVNLIYSSAAAAGAGAETAQAEQRSLLRDVINQWRGLYTLARTKSLGGGGGGGGEEGSVLPWHVRTAVVGCRAVSEML</sequence>
<keyword evidence="17" id="KW-1185">Reference proteome</keyword>
<feature type="region of interest" description="Disordered" evidence="12">
    <location>
        <begin position="1248"/>
        <end position="1337"/>
    </location>
</feature>
<gene>
    <name evidence="16" type="ORF">GJ744_005085</name>
</gene>
<evidence type="ECO:0000256" key="2">
    <source>
        <dbReference type="ARBA" id="ARBA00009354"/>
    </source>
</evidence>
<dbReference type="GO" id="GO:0003713">
    <property type="term" value="F:transcription coactivator activity"/>
    <property type="evidence" value="ECO:0007669"/>
    <property type="project" value="TreeGrafter"/>
</dbReference>
<feature type="domain" description="Mediator complex subunit Med13 C-terminal" evidence="13">
    <location>
        <begin position="1102"/>
        <end position="1452"/>
    </location>
</feature>
<evidence type="ECO:0000256" key="1">
    <source>
        <dbReference type="ARBA" id="ARBA00004123"/>
    </source>
</evidence>
<name>A0A8H7ALE7_9EURO</name>
<feature type="compositionally biased region" description="Low complexity" evidence="12">
    <location>
        <begin position="718"/>
        <end position="727"/>
    </location>
</feature>
<dbReference type="OrthoDB" id="103819at2759"/>
<evidence type="ECO:0000313" key="16">
    <source>
        <dbReference type="EMBL" id="KAF7511188.1"/>
    </source>
</evidence>
<evidence type="ECO:0000256" key="7">
    <source>
        <dbReference type="ARBA" id="ARBA00023163"/>
    </source>
</evidence>
<dbReference type="InterPro" id="IPR041285">
    <property type="entry name" value="MID_MedPIWI"/>
</dbReference>
<evidence type="ECO:0000256" key="8">
    <source>
        <dbReference type="ARBA" id="ARBA00023242"/>
    </source>
</evidence>
<dbReference type="InterPro" id="IPR051139">
    <property type="entry name" value="Mediator_complx_sub13"/>
</dbReference>
<feature type="domain" description="Mediator complex subunit Med13 N-terminal" evidence="14">
    <location>
        <begin position="1"/>
        <end position="341"/>
    </location>
</feature>
<evidence type="ECO:0000256" key="6">
    <source>
        <dbReference type="ARBA" id="ARBA00023159"/>
    </source>
</evidence>
<evidence type="ECO:0000259" key="15">
    <source>
        <dbReference type="Pfam" id="PF18296"/>
    </source>
</evidence>
<comment type="function">
    <text evidence="9 11">Component of the SRB8-11 complex. The SRB8-11 complex is a regulatory module of the Mediator complex which is itself involved in regulation of basal and activated RNA polymerase II-dependent transcription. The SRB8-11 complex may be involved in the transcriptional repression of a subset of genes regulated by Mediator. It may inhibit the association of the Mediator complex with RNA polymerase II to form the holoenzyme complex.</text>
</comment>
<keyword evidence="6 11" id="KW-0010">Activator</keyword>
<organism evidence="16 17">
    <name type="scientific">Endocarpon pusillum</name>
    <dbReference type="NCBI Taxonomy" id="364733"/>
    <lineage>
        <taxon>Eukaryota</taxon>
        <taxon>Fungi</taxon>
        <taxon>Dikarya</taxon>
        <taxon>Ascomycota</taxon>
        <taxon>Pezizomycotina</taxon>
        <taxon>Eurotiomycetes</taxon>
        <taxon>Chaetothyriomycetidae</taxon>
        <taxon>Verrucariales</taxon>
        <taxon>Verrucariaceae</taxon>
        <taxon>Endocarpon</taxon>
    </lineage>
</organism>
<keyword evidence="7 11" id="KW-0804">Transcription</keyword>
<evidence type="ECO:0000313" key="17">
    <source>
        <dbReference type="Proteomes" id="UP000606974"/>
    </source>
</evidence>
<dbReference type="InterPro" id="IPR009401">
    <property type="entry name" value="Med13_C"/>
</dbReference>
<evidence type="ECO:0000259" key="13">
    <source>
        <dbReference type="Pfam" id="PF06333"/>
    </source>
</evidence>
<feature type="compositionally biased region" description="Polar residues" evidence="12">
    <location>
        <begin position="1314"/>
        <end position="1326"/>
    </location>
</feature>
<comment type="subunit">
    <text evidence="11">Component of the SRB8-11 complex, which itself associates with the Mediator complex.</text>
</comment>
<dbReference type="Pfam" id="PF18296">
    <property type="entry name" value="MID_MedPIWI"/>
    <property type="match status" value="1"/>
</dbReference>